<dbReference type="InterPro" id="IPR001712">
    <property type="entry name" value="T3SS_FHIPEP"/>
</dbReference>
<feature type="transmembrane region" description="Helical" evidence="9">
    <location>
        <begin position="278"/>
        <end position="294"/>
    </location>
</feature>
<keyword evidence="10" id="KW-0969">Cilium</keyword>
<evidence type="ECO:0000256" key="6">
    <source>
        <dbReference type="ARBA" id="ARBA00022692"/>
    </source>
</evidence>
<dbReference type="InterPro" id="IPR042196">
    <property type="entry name" value="FHIPEP_4"/>
</dbReference>
<evidence type="ECO:0000256" key="2">
    <source>
        <dbReference type="ARBA" id="ARBA00008835"/>
    </source>
</evidence>
<keyword evidence="7 9" id="KW-1133">Transmembrane helix</keyword>
<feature type="transmembrane region" description="Helical" evidence="9">
    <location>
        <begin position="199"/>
        <end position="219"/>
    </location>
</feature>
<protein>
    <submittedName>
        <fullName evidence="10">Flagellar biosynthesis protein flhA</fullName>
    </submittedName>
</protein>
<reference evidence="10 11" key="1">
    <citation type="journal article" date="2013" name="Syst. Appl. Microbiol.">
        <title>Phylogenetic position and virulence apparatus of the pear flower necrosis pathogen Erwinia piriflorinigrans CFBP 5888T as assessed by comparative genomics.</title>
        <authorList>
            <person name="Smits T.H."/>
            <person name="Rezzonico F."/>
            <person name="Lopez M.M."/>
            <person name="Blom J."/>
            <person name="Goesmann A."/>
            <person name="Frey J.E."/>
            <person name="Duffy B."/>
        </authorList>
    </citation>
    <scope>NUCLEOTIDE SEQUENCE [LARGE SCALE GENOMIC DNA]</scope>
    <source>
        <strain evidence="11">CFBP5888</strain>
    </source>
</reference>
<gene>
    <name evidence="10" type="primary">invA</name>
    <name evidence="10" type="ORF">EPIR_0861</name>
</gene>
<dbReference type="PROSITE" id="PS00994">
    <property type="entry name" value="FHIPEP"/>
    <property type="match status" value="1"/>
</dbReference>
<dbReference type="STRING" id="1161919.EPIR_0861"/>
<dbReference type="InterPro" id="IPR042193">
    <property type="entry name" value="FHIPEP_3"/>
</dbReference>
<dbReference type="GO" id="GO:0009306">
    <property type="term" value="P:protein secretion"/>
    <property type="evidence" value="ECO:0007669"/>
    <property type="project" value="InterPro"/>
</dbReference>
<feature type="transmembrane region" description="Helical" evidence="9">
    <location>
        <begin position="112"/>
        <end position="131"/>
    </location>
</feature>
<evidence type="ECO:0000256" key="3">
    <source>
        <dbReference type="ARBA" id="ARBA00022448"/>
    </source>
</evidence>
<comment type="subcellular location">
    <subcellularLocation>
        <location evidence="1">Cell inner membrane</location>
        <topology evidence="1">Multi-pass membrane protein</topology>
    </subcellularLocation>
</comment>
<dbReference type="InterPro" id="IPR042194">
    <property type="entry name" value="FHIPEP_1"/>
</dbReference>
<dbReference type="GO" id="GO:0005886">
    <property type="term" value="C:plasma membrane"/>
    <property type="evidence" value="ECO:0007669"/>
    <property type="project" value="UniProtKB-SubCell"/>
</dbReference>
<dbReference type="PANTHER" id="PTHR30161">
    <property type="entry name" value="FLAGELLAR EXPORT PROTEIN, MEMBRANE FLHA SUBUNIT-RELATED"/>
    <property type="match status" value="1"/>
</dbReference>
<comment type="caution">
    <text evidence="10">The sequence shown here is derived from an EMBL/GenBank/DDBJ whole genome shotgun (WGS) entry which is preliminary data.</text>
</comment>
<keyword evidence="3" id="KW-0813">Transport</keyword>
<dbReference type="Gene3D" id="3.40.50.12790">
    <property type="entry name" value="FHIPEP family, domain 4"/>
    <property type="match status" value="1"/>
</dbReference>
<proteinExistence type="inferred from homology"/>
<keyword evidence="11" id="KW-1185">Reference proteome</keyword>
<accession>V5Z4H9</accession>
<keyword evidence="10" id="KW-0966">Cell projection</keyword>
<evidence type="ECO:0000313" key="11">
    <source>
        <dbReference type="Proteomes" id="UP000018217"/>
    </source>
</evidence>
<dbReference type="Proteomes" id="UP000018217">
    <property type="component" value="Unassembled WGS sequence"/>
</dbReference>
<dbReference type="NCBIfam" id="TIGR01399">
    <property type="entry name" value="hrcV"/>
    <property type="match status" value="1"/>
</dbReference>
<dbReference type="NCBIfam" id="NF011865">
    <property type="entry name" value="PRK15337.1"/>
    <property type="match status" value="1"/>
</dbReference>
<comment type="similarity">
    <text evidence="2">Belongs to the FHIPEP (flagella/HR/invasion proteins export pore) family.</text>
</comment>
<keyword evidence="10" id="KW-0282">Flagellum</keyword>
<feature type="transmembrane region" description="Helical" evidence="9">
    <location>
        <begin position="41"/>
        <end position="60"/>
    </location>
</feature>
<keyword evidence="4" id="KW-1003">Cell membrane</keyword>
<dbReference type="EMBL" id="CAHS01000011">
    <property type="protein sequence ID" value="CCG86226.1"/>
    <property type="molecule type" value="Genomic_DNA"/>
</dbReference>
<organism evidence="10 11">
    <name type="scientific">Erwinia piriflorinigrans CFBP 5888</name>
    <dbReference type="NCBI Taxonomy" id="1161919"/>
    <lineage>
        <taxon>Bacteria</taxon>
        <taxon>Pseudomonadati</taxon>
        <taxon>Pseudomonadota</taxon>
        <taxon>Gammaproteobacteria</taxon>
        <taxon>Enterobacterales</taxon>
        <taxon>Erwiniaceae</taxon>
        <taxon>Erwinia</taxon>
    </lineage>
</organism>
<keyword evidence="5" id="KW-0997">Cell inner membrane</keyword>
<dbReference type="Gene3D" id="3.40.30.60">
    <property type="entry name" value="FHIPEP family, domain 1"/>
    <property type="match status" value="1"/>
</dbReference>
<sequence>MIMLTNFISQIRTKPEFIILVMMIMIVVMLIIPLPTYVVDFLIGLNLTIALIIFLGSFYINRVLDYSTFPSILLISTIFRLAISISTSRLVLTDADAGEIITSFGEFVIADNLVVGFVIFFIVTVVQFIVITKGSERIAEVAARFSLDAMPGKQMSIDADLKAGVINEKEVKRRRSDLEAESQLYGALDGAMKFIKGDAIAGIIIIFVNLIGGILVGVFQQGMDVTRAMEVFTLLTIGDALVAQIPALLISISGGLIVTRVNNSDNNNLGSKILQDMLSNKSILPIAAILAIGLGLLPGFPLLVFIMLAIPLIMVFVKHKLDDKKKMLKLADKNLEEEELPVLKSKPVIIDGEYIPETIPLIITAWKGYESYFQQHNFTSLLKRNFFIEYGVRLPDFLINYEQDAQRGVLAVAINEIQVASYDVFPGMCKVLMRGEELQIIDASVQTIETPQGHVYWLPEERNEKAHKLGFFTRNAIDEFYACISTLLVHNISEFFGIQEAKTLLDDLEKKYPDLLKECYRNNTVQRITEVFQRLLQERISIRNMRLVLEGLVQWAPKEKDPIMLVEHIRGILSRYISSRFSTHGRIRALVMSHDMEDIFRGALRQTSSGTFINLPPPKIESINHCLEELLQRNGVNARDIVLMVSMDIRRFVKKITEGNNPEMEVLSYGEIFSGVDVDVIGSLENNEMQHEI</sequence>
<keyword evidence="8 9" id="KW-0472">Membrane</keyword>
<dbReference type="PANTHER" id="PTHR30161:SF2">
    <property type="entry name" value="INVASION PROTEIN INVA"/>
    <property type="match status" value="1"/>
</dbReference>
<dbReference type="PIRSF" id="PIRSF005419">
    <property type="entry name" value="FlhA"/>
    <property type="match status" value="1"/>
</dbReference>
<evidence type="ECO:0000256" key="5">
    <source>
        <dbReference type="ARBA" id="ARBA00022519"/>
    </source>
</evidence>
<dbReference type="Gene3D" id="3.40.5.40">
    <property type="entry name" value="FHIPEP family, domain 2"/>
    <property type="match status" value="1"/>
</dbReference>
<name>V5Z4H9_9GAMM</name>
<evidence type="ECO:0000313" key="10">
    <source>
        <dbReference type="EMBL" id="CCG86226.1"/>
    </source>
</evidence>
<dbReference type="Gene3D" id="1.10.8.540">
    <property type="entry name" value="FHIPEP family, domain 3"/>
    <property type="match status" value="1"/>
</dbReference>
<evidence type="ECO:0000256" key="8">
    <source>
        <dbReference type="ARBA" id="ARBA00023136"/>
    </source>
</evidence>
<evidence type="ECO:0000256" key="4">
    <source>
        <dbReference type="ARBA" id="ARBA00022475"/>
    </source>
</evidence>
<feature type="transmembrane region" description="Helical" evidence="9">
    <location>
        <begin position="17"/>
        <end position="35"/>
    </location>
</feature>
<evidence type="ECO:0000256" key="1">
    <source>
        <dbReference type="ARBA" id="ARBA00004429"/>
    </source>
</evidence>
<dbReference type="Pfam" id="PF00771">
    <property type="entry name" value="FHIPEP"/>
    <property type="match status" value="1"/>
</dbReference>
<dbReference type="InterPro" id="IPR025505">
    <property type="entry name" value="FHIPEP_CS"/>
</dbReference>
<dbReference type="AlphaFoldDB" id="V5Z4H9"/>
<feature type="transmembrane region" description="Helical" evidence="9">
    <location>
        <begin position="72"/>
        <end position="92"/>
    </location>
</feature>
<keyword evidence="6 9" id="KW-0812">Transmembrane</keyword>
<dbReference type="InterPro" id="IPR006302">
    <property type="entry name" value="T3SS_HrcV"/>
</dbReference>
<evidence type="ECO:0000256" key="7">
    <source>
        <dbReference type="ARBA" id="ARBA00022989"/>
    </source>
</evidence>
<evidence type="ECO:0000256" key="9">
    <source>
        <dbReference type="SAM" id="Phobius"/>
    </source>
</evidence>
<dbReference type="PRINTS" id="PR00949">
    <property type="entry name" value="TYPE3IMAPROT"/>
</dbReference>
<feature type="transmembrane region" description="Helical" evidence="9">
    <location>
        <begin position="231"/>
        <end position="258"/>
    </location>
</feature>